<organism evidence="1 2">
    <name type="scientific">Panagrolaimus sp. PS1159</name>
    <dbReference type="NCBI Taxonomy" id="55785"/>
    <lineage>
        <taxon>Eukaryota</taxon>
        <taxon>Metazoa</taxon>
        <taxon>Ecdysozoa</taxon>
        <taxon>Nematoda</taxon>
        <taxon>Chromadorea</taxon>
        <taxon>Rhabditida</taxon>
        <taxon>Tylenchina</taxon>
        <taxon>Panagrolaimomorpha</taxon>
        <taxon>Panagrolaimoidea</taxon>
        <taxon>Panagrolaimidae</taxon>
        <taxon>Panagrolaimus</taxon>
    </lineage>
</organism>
<sequence>MFKTDIDEFLRVCNETIVELMHKMENFDPEKIDIVSTELRRKLLTTLLENDVITAETYSLEKEKTEEQKKEGDLEERSKLAIKKLAQQVLEKDREIEKLKFQLSQYQPNLEENDGVKIQSYRF</sequence>
<proteinExistence type="predicted"/>
<reference evidence="2" key="1">
    <citation type="submission" date="2022-11" db="UniProtKB">
        <authorList>
            <consortium name="WormBaseParasite"/>
        </authorList>
    </citation>
    <scope>IDENTIFICATION</scope>
</reference>
<evidence type="ECO:0000313" key="2">
    <source>
        <dbReference type="WBParaSite" id="PS1159_v2.g8397.t1"/>
    </source>
</evidence>
<accession>A0AC35GTD0</accession>
<dbReference type="Proteomes" id="UP000887580">
    <property type="component" value="Unplaced"/>
</dbReference>
<evidence type="ECO:0000313" key="1">
    <source>
        <dbReference type="Proteomes" id="UP000887580"/>
    </source>
</evidence>
<protein>
    <submittedName>
        <fullName evidence="2">Uncharacterized protein</fullName>
    </submittedName>
</protein>
<name>A0AC35GTD0_9BILA</name>
<dbReference type="WBParaSite" id="PS1159_v2.g8397.t1">
    <property type="protein sequence ID" value="PS1159_v2.g8397.t1"/>
    <property type="gene ID" value="PS1159_v2.g8397"/>
</dbReference>